<evidence type="ECO:0000256" key="4">
    <source>
        <dbReference type="ARBA" id="ARBA00022741"/>
    </source>
</evidence>
<dbReference type="Proteomes" id="UP001562178">
    <property type="component" value="Unassembled WGS sequence"/>
</dbReference>
<keyword evidence="4" id="KW-0547">Nucleotide-binding</keyword>
<evidence type="ECO:0000313" key="8">
    <source>
        <dbReference type="Proteomes" id="UP001562178"/>
    </source>
</evidence>
<comment type="similarity">
    <text evidence="1">Belongs to the ABC transporter superfamily.</text>
</comment>
<evidence type="ECO:0000256" key="5">
    <source>
        <dbReference type="ARBA" id="ARBA00022840"/>
    </source>
</evidence>
<dbReference type="PANTHER" id="PTHR43776:SF7">
    <property type="entry name" value="D,D-DIPEPTIDE TRANSPORT ATP-BINDING PROTEIN DDPF-RELATED"/>
    <property type="match status" value="1"/>
</dbReference>
<accession>A0ABV4AYL5</accession>
<dbReference type="Gene3D" id="3.40.50.300">
    <property type="entry name" value="P-loop containing nucleotide triphosphate hydrolases"/>
    <property type="match status" value="2"/>
</dbReference>
<dbReference type="PROSITE" id="PS00211">
    <property type="entry name" value="ABC_TRANSPORTER_1"/>
    <property type="match status" value="1"/>
</dbReference>
<dbReference type="CDD" id="cd03257">
    <property type="entry name" value="ABC_NikE_OppD_transporters"/>
    <property type="match status" value="2"/>
</dbReference>
<sequence>MSLLFNTPSAPLLRVRNLSVAFEERGRMRQAVSGLSFEVQPGQCVALVGESGSGKSVSARCLVGLNGPNARITADALEIDGQNALRLGERQWRSLRGRKVGYILQDALVSLDPLRTIGQELQEAIRATGSATREQEHARALELLTRAHMPDPATRIHEYPSQLSGGLRQRALIATAIAGNPPILIADEPTTALDVSVQKEILALFGELKRQGIALILISHDLGVVSQLADQVLVLRQGQVVENGPADQVLRQPTHAYTRSLMAAIPRLDDPAPATATGHAPVLLRAVHIRQRFAGREALRGVDIELRHGRTLGLVGESGSGKTTLARIVAGLQSATEGQIHADTLRAPPPRSRARPIQFVHQDPLSAFDPRYTVGRVLAEALWLRFGREPAARSDERVAQWLHKVGLDPALAARRPLTLSGGQRQRVAIARALATEPQIVVLDEPVSALDVSVQKQILELITALQRETGVAMLFISHDLGVIRQVSHDVAVLRHGELREYGDARQVLEHPRDDYTRQLIAAVPHLGMAPLAASAQ</sequence>
<dbReference type="PROSITE" id="PS50893">
    <property type="entry name" value="ABC_TRANSPORTER_2"/>
    <property type="match status" value="2"/>
</dbReference>
<keyword evidence="2" id="KW-0813">Transport</keyword>
<dbReference type="InterPro" id="IPR013563">
    <property type="entry name" value="Oligopep_ABC_C"/>
</dbReference>
<name>A0ABV4AYL5_9BURK</name>
<dbReference type="PANTHER" id="PTHR43776">
    <property type="entry name" value="TRANSPORT ATP-BINDING PROTEIN"/>
    <property type="match status" value="1"/>
</dbReference>
<dbReference type="InterPro" id="IPR050319">
    <property type="entry name" value="ABC_transp_ATP-bind"/>
</dbReference>
<protein>
    <submittedName>
        <fullName evidence="7">Dipeptide ABC transporter ATP-binding protein</fullName>
    </submittedName>
</protein>
<dbReference type="Pfam" id="PF00005">
    <property type="entry name" value="ABC_tran"/>
    <property type="match status" value="2"/>
</dbReference>
<organism evidence="7 8">
    <name type="scientific">Comamonas sediminis</name>
    <dbReference type="NCBI Taxonomy" id="1783360"/>
    <lineage>
        <taxon>Bacteria</taxon>
        <taxon>Pseudomonadati</taxon>
        <taxon>Pseudomonadota</taxon>
        <taxon>Betaproteobacteria</taxon>
        <taxon>Burkholderiales</taxon>
        <taxon>Comamonadaceae</taxon>
        <taxon>Comamonas</taxon>
    </lineage>
</organism>
<dbReference type="NCBIfam" id="NF008453">
    <property type="entry name" value="PRK11308.1"/>
    <property type="match status" value="2"/>
</dbReference>
<dbReference type="SMART" id="SM00382">
    <property type="entry name" value="AAA"/>
    <property type="match status" value="2"/>
</dbReference>
<feature type="domain" description="ABC transporter" evidence="6">
    <location>
        <begin position="284"/>
        <end position="519"/>
    </location>
</feature>
<evidence type="ECO:0000256" key="2">
    <source>
        <dbReference type="ARBA" id="ARBA00022448"/>
    </source>
</evidence>
<evidence type="ECO:0000256" key="1">
    <source>
        <dbReference type="ARBA" id="ARBA00005417"/>
    </source>
</evidence>
<reference evidence="7 8" key="1">
    <citation type="journal article" date="2016" name="Int. J. Syst. Evol. Microbiol.">
        <title>Description of Comamonas sediminis sp. nov., isolated from lagoon sediments.</title>
        <authorList>
            <person name="Subhash Y."/>
            <person name="Bang J.J."/>
            <person name="You T.H."/>
            <person name="Lee S.S."/>
        </authorList>
    </citation>
    <scope>NUCLEOTIDE SEQUENCE [LARGE SCALE GENOMIC DNA]</scope>
    <source>
        <strain evidence="7 8">JCM 31169</strain>
    </source>
</reference>
<dbReference type="RefSeq" id="WP_239811262.1">
    <property type="nucleotide sequence ID" value="NZ_JBGBDC010000001.1"/>
</dbReference>
<proteinExistence type="inferred from homology"/>
<dbReference type="EMBL" id="JBGBDC010000001">
    <property type="protein sequence ID" value="MEY2249821.1"/>
    <property type="molecule type" value="Genomic_DNA"/>
</dbReference>
<dbReference type="GO" id="GO:0005524">
    <property type="term" value="F:ATP binding"/>
    <property type="evidence" value="ECO:0007669"/>
    <property type="project" value="UniProtKB-KW"/>
</dbReference>
<keyword evidence="3" id="KW-1003">Cell membrane</keyword>
<comment type="caution">
    <text evidence="7">The sequence shown here is derived from an EMBL/GenBank/DDBJ whole genome shotgun (WGS) entry which is preliminary data.</text>
</comment>
<dbReference type="SUPFAM" id="SSF52540">
    <property type="entry name" value="P-loop containing nucleoside triphosphate hydrolases"/>
    <property type="match status" value="2"/>
</dbReference>
<dbReference type="InterPro" id="IPR027417">
    <property type="entry name" value="P-loop_NTPase"/>
</dbReference>
<feature type="domain" description="ABC transporter" evidence="6">
    <location>
        <begin position="13"/>
        <end position="262"/>
    </location>
</feature>
<evidence type="ECO:0000259" key="6">
    <source>
        <dbReference type="PROSITE" id="PS50893"/>
    </source>
</evidence>
<dbReference type="InterPro" id="IPR003593">
    <property type="entry name" value="AAA+_ATPase"/>
</dbReference>
<keyword evidence="3" id="KW-0472">Membrane</keyword>
<evidence type="ECO:0000256" key="3">
    <source>
        <dbReference type="ARBA" id="ARBA00022475"/>
    </source>
</evidence>
<keyword evidence="8" id="KW-1185">Reference proteome</keyword>
<dbReference type="Pfam" id="PF08352">
    <property type="entry name" value="oligo_HPY"/>
    <property type="match status" value="2"/>
</dbReference>
<evidence type="ECO:0000313" key="7">
    <source>
        <dbReference type="EMBL" id="MEY2249821.1"/>
    </source>
</evidence>
<gene>
    <name evidence="7" type="ORF">AB7A72_02290</name>
</gene>
<dbReference type="InterPro" id="IPR003439">
    <property type="entry name" value="ABC_transporter-like_ATP-bd"/>
</dbReference>
<keyword evidence="5 7" id="KW-0067">ATP-binding</keyword>
<dbReference type="InterPro" id="IPR017871">
    <property type="entry name" value="ABC_transporter-like_CS"/>
</dbReference>